<dbReference type="SUPFAM" id="SSF81383">
    <property type="entry name" value="F-box domain"/>
    <property type="match status" value="1"/>
</dbReference>
<dbReference type="Pfam" id="PF12937">
    <property type="entry name" value="F-box-like"/>
    <property type="match status" value="1"/>
</dbReference>
<evidence type="ECO:0000313" key="3">
    <source>
        <dbReference type="Proteomes" id="UP000663834"/>
    </source>
</evidence>
<comment type="caution">
    <text evidence="2">The sequence shown here is derived from an EMBL/GenBank/DDBJ whole genome shotgun (WGS) entry which is preliminary data.</text>
</comment>
<dbReference type="EMBL" id="CAJNOW010009003">
    <property type="protein sequence ID" value="CAF1552665.1"/>
    <property type="molecule type" value="Genomic_DNA"/>
</dbReference>
<protein>
    <recommendedName>
        <fullName evidence="1">F-box domain-containing protein</fullName>
    </recommendedName>
</protein>
<dbReference type="InterPro" id="IPR036047">
    <property type="entry name" value="F-box-like_dom_sf"/>
</dbReference>
<name>A0A815WRK9_9BILA</name>
<dbReference type="InterPro" id="IPR001810">
    <property type="entry name" value="F-box_dom"/>
</dbReference>
<organism evidence="2 3">
    <name type="scientific">Rotaria magnacalcarata</name>
    <dbReference type="NCBI Taxonomy" id="392030"/>
    <lineage>
        <taxon>Eukaryota</taxon>
        <taxon>Metazoa</taxon>
        <taxon>Spiralia</taxon>
        <taxon>Gnathifera</taxon>
        <taxon>Rotifera</taxon>
        <taxon>Eurotatoria</taxon>
        <taxon>Bdelloidea</taxon>
        <taxon>Philodinida</taxon>
        <taxon>Philodinidae</taxon>
        <taxon>Rotaria</taxon>
    </lineage>
</organism>
<accession>A0A815WRK9</accession>
<evidence type="ECO:0000259" key="1">
    <source>
        <dbReference type="PROSITE" id="PS50181"/>
    </source>
</evidence>
<dbReference type="Proteomes" id="UP000663834">
    <property type="component" value="Unassembled WGS sequence"/>
</dbReference>
<reference evidence="2" key="1">
    <citation type="submission" date="2021-02" db="EMBL/GenBank/DDBJ databases">
        <authorList>
            <person name="Nowell W R."/>
        </authorList>
    </citation>
    <scope>NUCLEOTIDE SEQUENCE</scope>
</reference>
<sequence>MSVSSFEILPDDVLYEIFGYLSPIDILQSLFLLTKCLSRIISNEYLWHIHIGDTTMSLTMLNGQCQNISKLIGGRVVSLRVTLIDVIGEWSLISSSSSTFNRYLNHMNLINYCVCSRMSLLKICRLPFDYDDNNVDQIENNSLGYQITLQNLLNPNHLRTLSIGIRTLGFLERL</sequence>
<evidence type="ECO:0000313" key="2">
    <source>
        <dbReference type="EMBL" id="CAF1552665.1"/>
    </source>
</evidence>
<proteinExistence type="predicted"/>
<dbReference type="OrthoDB" id="10055595at2759"/>
<dbReference type="PROSITE" id="PS50181">
    <property type="entry name" value="FBOX"/>
    <property type="match status" value="1"/>
</dbReference>
<feature type="domain" description="F-box" evidence="1">
    <location>
        <begin position="3"/>
        <end position="50"/>
    </location>
</feature>
<gene>
    <name evidence="2" type="ORF">KQP761_LOCUS17772</name>
</gene>
<dbReference type="AlphaFoldDB" id="A0A815WRK9"/>